<protein>
    <submittedName>
        <fullName evidence="2">Uncharacterized protein</fullName>
    </submittedName>
</protein>
<name>A0A409W473_PSICY</name>
<organism evidence="2 3">
    <name type="scientific">Psilocybe cyanescens</name>
    <dbReference type="NCBI Taxonomy" id="93625"/>
    <lineage>
        <taxon>Eukaryota</taxon>
        <taxon>Fungi</taxon>
        <taxon>Dikarya</taxon>
        <taxon>Basidiomycota</taxon>
        <taxon>Agaricomycotina</taxon>
        <taxon>Agaricomycetes</taxon>
        <taxon>Agaricomycetidae</taxon>
        <taxon>Agaricales</taxon>
        <taxon>Agaricineae</taxon>
        <taxon>Strophariaceae</taxon>
        <taxon>Psilocybe</taxon>
    </lineage>
</organism>
<gene>
    <name evidence="2" type="ORF">CVT25_005330</name>
</gene>
<reference evidence="2 3" key="1">
    <citation type="journal article" date="2018" name="Evol. Lett.">
        <title>Horizontal gene cluster transfer increased hallucinogenic mushroom diversity.</title>
        <authorList>
            <person name="Reynolds H.T."/>
            <person name="Vijayakumar V."/>
            <person name="Gluck-Thaler E."/>
            <person name="Korotkin H.B."/>
            <person name="Matheny P.B."/>
            <person name="Slot J.C."/>
        </authorList>
    </citation>
    <scope>NUCLEOTIDE SEQUENCE [LARGE SCALE GENOMIC DNA]</scope>
    <source>
        <strain evidence="2 3">2631</strain>
    </source>
</reference>
<dbReference type="AlphaFoldDB" id="A0A409W473"/>
<dbReference type="Proteomes" id="UP000283269">
    <property type="component" value="Unassembled WGS sequence"/>
</dbReference>
<keyword evidence="3" id="KW-1185">Reference proteome</keyword>
<feature type="compositionally biased region" description="Basic and acidic residues" evidence="1">
    <location>
        <begin position="29"/>
        <end position="40"/>
    </location>
</feature>
<evidence type="ECO:0000256" key="1">
    <source>
        <dbReference type="SAM" id="MobiDB-lite"/>
    </source>
</evidence>
<comment type="caution">
    <text evidence="2">The sequence shown here is derived from an EMBL/GenBank/DDBJ whole genome shotgun (WGS) entry which is preliminary data.</text>
</comment>
<proteinExistence type="predicted"/>
<dbReference type="EMBL" id="NHYD01003769">
    <property type="protein sequence ID" value="PPQ73297.1"/>
    <property type="molecule type" value="Genomic_DNA"/>
</dbReference>
<feature type="region of interest" description="Disordered" evidence="1">
    <location>
        <begin position="214"/>
        <end position="258"/>
    </location>
</feature>
<feature type="region of interest" description="Disordered" evidence="1">
    <location>
        <begin position="29"/>
        <end position="59"/>
    </location>
</feature>
<dbReference type="InParanoid" id="A0A409W473"/>
<feature type="compositionally biased region" description="Basic and acidic residues" evidence="1">
    <location>
        <begin position="293"/>
        <end position="307"/>
    </location>
</feature>
<feature type="region of interest" description="Disordered" evidence="1">
    <location>
        <begin position="287"/>
        <end position="328"/>
    </location>
</feature>
<evidence type="ECO:0000313" key="2">
    <source>
        <dbReference type="EMBL" id="PPQ73297.1"/>
    </source>
</evidence>
<evidence type="ECO:0000313" key="3">
    <source>
        <dbReference type="Proteomes" id="UP000283269"/>
    </source>
</evidence>
<accession>A0A409W473</accession>
<sequence>MGLGWVGLGAGAGAGAGGAMGEVTNVMKAGRDKEEKRGKEGMGQVKGRTEYSRSILPPSSIPHALMCTTHASVFTSSSAFTSTSQSNAYLPGSNSSAIATATATQPPTPSKIMPMTTEEDEENMEAGRRLAILQREHAGSVATMISAYPHNGTRSRSDTLNLTGGGMLAPPEALGSGENVNARGQGQGSIALRAVKSVRWLARMGSRAQGLRIEEREREEEKQKGKVGEMGKEKDDARKKDGKKENAAADGRVDAEGRMTGMMSLRGYESGSAQGMWAPRRWRAVPRTSWGSSKEEGASEWAAREESPCTPAFGADVGQEQAKTVRGR</sequence>
<feature type="compositionally biased region" description="Basic and acidic residues" evidence="1">
    <location>
        <begin position="214"/>
        <end position="257"/>
    </location>
</feature>